<organism evidence="1">
    <name type="scientific">uncultured Caudovirales phage</name>
    <dbReference type="NCBI Taxonomy" id="2100421"/>
    <lineage>
        <taxon>Viruses</taxon>
        <taxon>Duplodnaviria</taxon>
        <taxon>Heunggongvirae</taxon>
        <taxon>Uroviricota</taxon>
        <taxon>Caudoviricetes</taxon>
        <taxon>Peduoviridae</taxon>
        <taxon>Maltschvirus</taxon>
        <taxon>Maltschvirus maltsch</taxon>
    </lineage>
</organism>
<accession>A0A6J5N0W7</accession>
<evidence type="ECO:0000313" key="1">
    <source>
        <dbReference type="EMBL" id="CAB4152272.1"/>
    </source>
</evidence>
<sequence length="75" mass="9021">MEKFLIELYKKNRQTDGNYYVEFIPDNEFENDVKKCDVIPSDQITDYVYLEAVKTELFNLLAEMYGTEFTNKYEL</sequence>
<dbReference type="EMBL" id="LR796579">
    <property type="protein sequence ID" value="CAB4152272.1"/>
    <property type="molecule type" value="Genomic_DNA"/>
</dbReference>
<name>A0A6J5N0W7_9CAUD</name>
<reference evidence="1" key="1">
    <citation type="submission" date="2020-04" db="EMBL/GenBank/DDBJ databases">
        <authorList>
            <person name="Chiriac C."/>
            <person name="Salcher M."/>
            <person name="Ghai R."/>
            <person name="Kavagutti S V."/>
        </authorList>
    </citation>
    <scope>NUCLEOTIDE SEQUENCE</scope>
</reference>
<protein>
    <submittedName>
        <fullName evidence="1">Uncharacterized protein</fullName>
    </submittedName>
</protein>
<gene>
    <name evidence="1" type="ORF">UFOVP611_2</name>
</gene>
<proteinExistence type="predicted"/>